<reference evidence="2" key="1">
    <citation type="journal article" date="2020" name="Stud. Mycol.">
        <title>101 Dothideomycetes genomes: a test case for predicting lifestyles and emergence of pathogens.</title>
        <authorList>
            <person name="Haridas S."/>
            <person name="Albert R."/>
            <person name="Binder M."/>
            <person name="Bloem J."/>
            <person name="Labutti K."/>
            <person name="Salamov A."/>
            <person name="Andreopoulos B."/>
            <person name="Baker S."/>
            <person name="Barry K."/>
            <person name="Bills G."/>
            <person name="Bluhm B."/>
            <person name="Cannon C."/>
            <person name="Castanera R."/>
            <person name="Culley D."/>
            <person name="Daum C."/>
            <person name="Ezra D."/>
            <person name="Gonzalez J."/>
            <person name="Henrissat B."/>
            <person name="Kuo A."/>
            <person name="Liang C."/>
            <person name="Lipzen A."/>
            <person name="Lutzoni F."/>
            <person name="Magnuson J."/>
            <person name="Mondo S."/>
            <person name="Nolan M."/>
            <person name="Ohm R."/>
            <person name="Pangilinan J."/>
            <person name="Park H.-J."/>
            <person name="Ramirez L."/>
            <person name="Alfaro M."/>
            <person name="Sun H."/>
            <person name="Tritt A."/>
            <person name="Yoshinaga Y."/>
            <person name="Zwiers L.-H."/>
            <person name="Turgeon B."/>
            <person name="Goodwin S."/>
            <person name="Spatafora J."/>
            <person name="Crous P."/>
            <person name="Grigoriev I."/>
        </authorList>
    </citation>
    <scope>NUCLEOTIDE SEQUENCE</scope>
    <source>
        <strain evidence="2">CBS 109.77</strain>
    </source>
</reference>
<feature type="transmembrane region" description="Helical" evidence="1">
    <location>
        <begin position="155"/>
        <end position="174"/>
    </location>
</feature>
<dbReference type="AlphaFoldDB" id="A0A6A6XXS2"/>
<dbReference type="Proteomes" id="UP000799757">
    <property type="component" value="Unassembled WGS sequence"/>
</dbReference>
<name>A0A6A6XXS2_9PLEO</name>
<evidence type="ECO:0000313" key="3">
    <source>
        <dbReference type="Proteomes" id="UP000799757"/>
    </source>
</evidence>
<protein>
    <submittedName>
        <fullName evidence="2">Uncharacterized protein</fullName>
    </submittedName>
</protein>
<keyword evidence="1" id="KW-1133">Transmembrane helix</keyword>
<evidence type="ECO:0000313" key="2">
    <source>
        <dbReference type="EMBL" id="KAF2801068.1"/>
    </source>
</evidence>
<keyword evidence="1" id="KW-0472">Membrane</keyword>
<proteinExistence type="predicted"/>
<dbReference type="EMBL" id="MU001739">
    <property type="protein sequence ID" value="KAF2801068.1"/>
    <property type="molecule type" value="Genomic_DNA"/>
</dbReference>
<accession>A0A6A6XXS2</accession>
<feature type="transmembrane region" description="Helical" evidence="1">
    <location>
        <begin position="7"/>
        <end position="31"/>
    </location>
</feature>
<keyword evidence="3" id="KW-1185">Reference proteome</keyword>
<dbReference type="OrthoDB" id="3682310at2759"/>
<sequence>MSKTLIVLHVLNVIIGSLCIVVLGLTAHSIVVKDRANPPLPSNIKDTSTGMLIWAGCGGIVDMLLFLCLLSAKPLRRNARNMPSALYQNIVLFVVTFILLRPLIILIYTYVEYHGSIKSSTSTADGYLTSESWACYLGTSSDAHALCNELRAARYLLIPILILGVGMPAIVLWIRTNMSSAEKA</sequence>
<gene>
    <name evidence="2" type="ORF">K505DRAFT_331162</name>
</gene>
<keyword evidence="1" id="KW-0812">Transmembrane</keyword>
<evidence type="ECO:0000256" key="1">
    <source>
        <dbReference type="SAM" id="Phobius"/>
    </source>
</evidence>
<organism evidence="2 3">
    <name type="scientific">Melanomma pulvis-pyrius CBS 109.77</name>
    <dbReference type="NCBI Taxonomy" id="1314802"/>
    <lineage>
        <taxon>Eukaryota</taxon>
        <taxon>Fungi</taxon>
        <taxon>Dikarya</taxon>
        <taxon>Ascomycota</taxon>
        <taxon>Pezizomycotina</taxon>
        <taxon>Dothideomycetes</taxon>
        <taxon>Pleosporomycetidae</taxon>
        <taxon>Pleosporales</taxon>
        <taxon>Melanommataceae</taxon>
        <taxon>Melanomma</taxon>
    </lineage>
</organism>
<feature type="transmembrane region" description="Helical" evidence="1">
    <location>
        <begin position="51"/>
        <end position="70"/>
    </location>
</feature>
<feature type="transmembrane region" description="Helical" evidence="1">
    <location>
        <begin position="90"/>
        <end position="111"/>
    </location>
</feature>